<dbReference type="InterPro" id="IPR009081">
    <property type="entry name" value="PP-bd_ACP"/>
</dbReference>
<dbReference type="SUPFAM" id="SSF47336">
    <property type="entry name" value="ACP-like"/>
    <property type="match status" value="1"/>
</dbReference>
<dbReference type="Gene3D" id="1.10.1200.10">
    <property type="entry name" value="ACP-like"/>
    <property type="match status" value="1"/>
</dbReference>
<dbReference type="Pfam" id="PF00550">
    <property type="entry name" value="PP-binding"/>
    <property type="match status" value="1"/>
</dbReference>
<proteinExistence type="predicted"/>
<dbReference type="Proteomes" id="UP000198937">
    <property type="component" value="Unassembled WGS sequence"/>
</dbReference>
<evidence type="ECO:0000259" key="3">
    <source>
        <dbReference type="PROSITE" id="PS50075"/>
    </source>
</evidence>
<keyword evidence="5" id="KW-1185">Reference proteome</keyword>
<dbReference type="InterPro" id="IPR020806">
    <property type="entry name" value="PKS_PP-bd"/>
</dbReference>
<dbReference type="PROSITE" id="PS50075">
    <property type="entry name" value="CARRIER"/>
    <property type="match status" value="1"/>
</dbReference>
<sequence length="92" mass="9723">MTPRQFTFADLRRILIEGAGEAEGVQLGQDKVDVTFADLGYESLAMLETGSRIEREFGVTLDDSEVIDAATPGDLIAVVNAHLAVPTAGTSA</sequence>
<evidence type="ECO:0000256" key="2">
    <source>
        <dbReference type="ARBA" id="ARBA00022553"/>
    </source>
</evidence>
<gene>
    <name evidence="4" type="ORF">GA0070617_2189</name>
</gene>
<dbReference type="GO" id="GO:0031177">
    <property type="term" value="F:phosphopantetheine binding"/>
    <property type="evidence" value="ECO:0007669"/>
    <property type="project" value="InterPro"/>
</dbReference>
<dbReference type="InterPro" id="IPR006162">
    <property type="entry name" value="Ppantetheine_attach_site"/>
</dbReference>
<feature type="domain" description="Carrier" evidence="3">
    <location>
        <begin position="5"/>
        <end position="83"/>
    </location>
</feature>
<evidence type="ECO:0000256" key="1">
    <source>
        <dbReference type="ARBA" id="ARBA00022450"/>
    </source>
</evidence>
<evidence type="ECO:0000313" key="4">
    <source>
        <dbReference type="EMBL" id="SCL52824.1"/>
    </source>
</evidence>
<evidence type="ECO:0000313" key="5">
    <source>
        <dbReference type="Proteomes" id="UP000198937"/>
    </source>
</evidence>
<dbReference type="InterPro" id="IPR036736">
    <property type="entry name" value="ACP-like_sf"/>
</dbReference>
<keyword evidence="1" id="KW-0596">Phosphopantetheine</keyword>
<organism evidence="4 5">
    <name type="scientific">Micromonospora yangpuensis</name>
    <dbReference type="NCBI Taxonomy" id="683228"/>
    <lineage>
        <taxon>Bacteria</taxon>
        <taxon>Bacillati</taxon>
        <taxon>Actinomycetota</taxon>
        <taxon>Actinomycetes</taxon>
        <taxon>Micromonosporales</taxon>
        <taxon>Micromonosporaceae</taxon>
        <taxon>Micromonospora</taxon>
    </lineage>
</organism>
<reference evidence="4 5" key="1">
    <citation type="submission" date="2016-06" db="EMBL/GenBank/DDBJ databases">
        <authorList>
            <person name="Kjaerup R.B."/>
            <person name="Dalgaard T.S."/>
            <person name="Juul-Madsen H.R."/>
        </authorList>
    </citation>
    <scope>NUCLEOTIDE SEQUENCE [LARGE SCALE GENOMIC DNA]</scope>
    <source>
        <strain evidence="4 5">DSM 45577</strain>
    </source>
</reference>
<dbReference type="RefSeq" id="WP_091436057.1">
    <property type="nucleotide sequence ID" value="NZ_BMMJ01000004.1"/>
</dbReference>
<protein>
    <submittedName>
        <fullName evidence="4">Act minimal PKS acyl carrier protein</fullName>
    </submittedName>
</protein>
<name>A0A1C6UFS9_9ACTN</name>
<dbReference type="EMBL" id="FMIA01000002">
    <property type="protein sequence ID" value="SCL52824.1"/>
    <property type="molecule type" value="Genomic_DNA"/>
</dbReference>
<dbReference type="STRING" id="683228.GA0070617_2189"/>
<dbReference type="AlphaFoldDB" id="A0A1C6UFS9"/>
<keyword evidence="2" id="KW-0597">Phosphoprotein</keyword>
<accession>A0A1C6UFS9</accession>
<dbReference type="SMART" id="SM00823">
    <property type="entry name" value="PKS_PP"/>
    <property type="match status" value="1"/>
</dbReference>
<dbReference type="OrthoDB" id="156693at2"/>
<dbReference type="PROSITE" id="PS00012">
    <property type="entry name" value="PHOSPHOPANTETHEINE"/>
    <property type="match status" value="1"/>
</dbReference>